<evidence type="ECO:0000313" key="3">
    <source>
        <dbReference type="Proteomes" id="UP001499947"/>
    </source>
</evidence>
<organism evidence="2 3">
    <name type="scientific">Streptomyces yatensis</name>
    <dbReference type="NCBI Taxonomy" id="155177"/>
    <lineage>
        <taxon>Bacteria</taxon>
        <taxon>Bacillati</taxon>
        <taxon>Actinomycetota</taxon>
        <taxon>Actinomycetes</taxon>
        <taxon>Kitasatosporales</taxon>
        <taxon>Streptomycetaceae</taxon>
        <taxon>Streptomyces</taxon>
        <taxon>Streptomyces violaceusniger group</taxon>
    </lineage>
</organism>
<proteinExistence type="predicted"/>
<evidence type="ECO:0000313" key="2">
    <source>
        <dbReference type="EMBL" id="GAA1733011.1"/>
    </source>
</evidence>
<name>A0ABN2JNI4_9ACTN</name>
<accession>A0ABN2JNI4</accession>
<feature type="compositionally biased region" description="Basic and acidic residues" evidence="1">
    <location>
        <begin position="1"/>
        <end position="12"/>
    </location>
</feature>
<dbReference type="EMBL" id="BAAALR010000166">
    <property type="protein sequence ID" value="GAA1733011.1"/>
    <property type="molecule type" value="Genomic_DNA"/>
</dbReference>
<reference evidence="2 3" key="1">
    <citation type="journal article" date="2019" name="Int. J. Syst. Evol. Microbiol.">
        <title>The Global Catalogue of Microorganisms (GCM) 10K type strain sequencing project: providing services to taxonomists for standard genome sequencing and annotation.</title>
        <authorList>
            <consortium name="The Broad Institute Genomics Platform"/>
            <consortium name="The Broad Institute Genome Sequencing Center for Infectious Disease"/>
            <person name="Wu L."/>
            <person name="Ma J."/>
        </authorList>
    </citation>
    <scope>NUCLEOTIDE SEQUENCE [LARGE SCALE GENOMIC DNA]</scope>
    <source>
        <strain evidence="2 3">JCM 13244</strain>
    </source>
</reference>
<gene>
    <name evidence="2" type="ORF">GCM10009680_86930</name>
</gene>
<evidence type="ECO:0000256" key="1">
    <source>
        <dbReference type="SAM" id="MobiDB-lite"/>
    </source>
</evidence>
<feature type="region of interest" description="Disordered" evidence="1">
    <location>
        <begin position="1"/>
        <end position="21"/>
    </location>
</feature>
<keyword evidence="3" id="KW-1185">Reference proteome</keyword>
<protein>
    <submittedName>
        <fullName evidence="2">Uncharacterized protein</fullName>
    </submittedName>
</protein>
<comment type="caution">
    <text evidence="2">The sequence shown here is derived from an EMBL/GenBank/DDBJ whole genome shotgun (WGS) entry which is preliminary data.</text>
</comment>
<dbReference type="Proteomes" id="UP001499947">
    <property type="component" value="Unassembled WGS sequence"/>
</dbReference>
<sequence length="147" mass="15690">MDPDTELPHDPGGEGQLPTGIKREIRNRTLAKQIAERGQLTFGRDRVLDCLLAVKLPASARKALTAAGPGRAAHVALSGIETPQEARIHLSVEPAETPNLDDLPLCAREALAPFLTTLAFPVSGHGTVDERLLNTGPVPLTKARPRT</sequence>
<dbReference type="RefSeq" id="WP_211121261.1">
    <property type="nucleotide sequence ID" value="NZ_BAAALR010000166.1"/>
</dbReference>